<evidence type="ECO:0000313" key="5">
    <source>
        <dbReference type="Proteomes" id="UP000179324"/>
    </source>
</evidence>
<feature type="domain" description="SIS" evidence="3">
    <location>
        <begin position="15"/>
        <end position="164"/>
    </location>
</feature>
<proteinExistence type="inferred from homology"/>
<dbReference type="AlphaFoldDB" id="A0A1F6BQ51"/>
<sequence length="327" mass="36460">MIYEDIKNFQKQFSFRPAIENGELQGFRKFIVAGMGGSNLAADLVKILRPDLEIVVHRDYGLPEYLGEDLPAQAGTLVVLSSYSGNTEEAIDAYREAGRRNLPRVTIGADGELLALAKEDGVPYIKFPGDKIQPRVAIGWSFLALLKIIGDEKLLKDAANLAETLNPSDWEDESKKLAGELKNFTPVIYASNRNKGLSYIWKIVLNETGKVPAFANVLPELNHNEMTGFSAEGGSASGGDTHFRNFFFVLLKDNDDNPRILKRMDVLKDLYEKRGFGVEILELRGQPLPKIFSSVVMANWTAYYLAKSRGLDPEAVPMVEEFKKLIK</sequence>
<dbReference type="GO" id="GO:0005975">
    <property type="term" value="P:carbohydrate metabolic process"/>
    <property type="evidence" value="ECO:0007669"/>
    <property type="project" value="InterPro"/>
</dbReference>
<comment type="similarity">
    <text evidence="1">Belongs to the PGI/PMI family.</text>
</comment>
<dbReference type="GO" id="GO:0097367">
    <property type="term" value="F:carbohydrate derivative binding"/>
    <property type="evidence" value="ECO:0007669"/>
    <property type="project" value="InterPro"/>
</dbReference>
<dbReference type="EMBL" id="MFKI01000022">
    <property type="protein sequence ID" value="OGG38882.1"/>
    <property type="molecule type" value="Genomic_DNA"/>
</dbReference>
<keyword evidence="2" id="KW-0413">Isomerase</keyword>
<accession>A0A1F6BQ51</accession>
<dbReference type="InterPro" id="IPR046348">
    <property type="entry name" value="SIS_dom_sf"/>
</dbReference>
<comment type="caution">
    <text evidence="4">The sequence shown here is derived from an EMBL/GenBank/DDBJ whole genome shotgun (WGS) entry which is preliminary data.</text>
</comment>
<dbReference type="GO" id="GO:0004476">
    <property type="term" value="F:mannose-6-phosphate isomerase activity"/>
    <property type="evidence" value="ECO:0007669"/>
    <property type="project" value="InterPro"/>
</dbReference>
<dbReference type="PROSITE" id="PS51464">
    <property type="entry name" value="SIS"/>
    <property type="match status" value="1"/>
</dbReference>
<dbReference type="SUPFAM" id="SSF53697">
    <property type="entry name" value="SIS domain"/>
    <property type="match status" value="1"/>
</dbReference>
<dbReference type="CDD" id="cd05637">
    <property type="entry name" value="SIS_PGI_PMI_2"/>
    <property type="match status" value="1"/>
</dbReference>
<evidence type="ECO:0000256" key="1">
    <source>
        <dbReference type="ARBA" id="ARBA00010523"/>
    </source>
</evidence>
<gene>
    <name evidence="4" type="ORF">A2127_02045</name>
</gene>
<dbReference type="Gene3D" id="3.40.50.10490">
    <property type="entry name" value="Glucose-6-phosphate isomerase like protein, domain 1"/>
    <property type="match status" value="2"/>
</dbReference>
<evidence type="ECO:0000313" key="4">
    <source>
        <dbReference type="EMBL" id="OGG38882.1"/>
    </source>
</evidence>
<evidence type="ECO:0000259" key="3">
    <source>
        <dbReference type="PROSITE" id="PS51464"/>
    </source>
</evidence>
<name>A0A1F6BQ51_9BACT</name>
<dbReference type="InterPro" id="IPR019490">
    <property type="entry name" value="Glu6P/Mann6P_isomerase_C"/>
</dbReference>
<reference evidence="4 5" key="1">
    <citation type="journal article" date="2016" name="Nat. Commun.">
        <title>Thousands of microbial genomes shed light on interconnected biogeochemical processes in an aquifer system.</title>
        <authorList>
            <person name="Anantharaman K."/>
            <person name="Brown C.T."/>
            <person name="Hug L.A."/>
            <person name="Sharon I."/>
            <person name="Castelle C.J."/>
            <person name="Probst A.J."/>
            <person name="Thomas B.C."/>
            <person name="Singh A."/>
            <person name="Wilkins M.J."/>
            <person name="Karaoz U."/>
            <person name="Brodie E.L."/>
            <person name="Williams K.H."/>
            <person name="Hubbard S.S."/>
            <person name="Banfield J.F."/>
        </authorList>
    </citation>
    <scope>NUCLEOTIDE SEQUENCE [LARGE SCALE GENOMIC DNA]</scope>
</reference>
<dbReference type="Pfam" id="PF10432">
    <property type="entry name" value="bact-PGI_C"/>
    <property type="match status" value="1"/>
</dbReference>
<evidence type="ECO:0000256" key="2">
    <source>
        <dbReference type="ARBA" id="ARBA00023235"/>
    </source>
</evidence>
<protein>
    <recommendedName>
        <fullName evidence="3">SIS domain-containing protein</fullName>
    </recommendedName>
</protein>
<dbReference type="InterPro" id="IPR001347">
    <property type="entry name" value="SIS_dom"/>
</dbReference>
<dbReference type="GO" id="GO:0004347">
    <property type="term" value="F:glucose-6-phosphate isomerase activity"/>
    <property type="evidence" value="ECO:0007669"/>
    <property type="project" value="InterPro"/>
</dbReference>
<dbReference type="Proteomes" id="UP000179324">
    <property type="component" value="Unassembled WGS sequence"/>
</dbReference>
<organism evidence="4 5">
    <name type="scientific">Candidatus Jorgensenbacteria bacterium GWC1_48_12</name>
    <dbReference type="NCBI Taxonomy" id="1798469"/>
    <lineage>
        <taxon>Bacteria</taxon>
        <taxon>Candidatus Joergenseniibacteriota</taxon>
    </lineage>
</organism>
<dbReference type="GO" id="GO:1901135">
    <property type="term" value="P:carbohydrate derivative metabolic process"/>
    <property type="evidence" value="ECO:0007669"/>
    <property type="project" value="InterPro"/>
</dbReference>